<evidence type="ECO:0000313" key="3">
    <source>
        <dbReference type="Proteomes" id="UP000054995"/>
    </source>
</evidence>
<dbReference type="EMBL" id="JYDT01000044">
    <property type="protein sequence ID" value="KRY88264.1"/>
    <property type="molecule type" value="Genomic_DNA"/>
</dbReference>
<protein>
    <submittedName>
        <fullName evidence="2">Uncharacterized protein</fullName>
    </submittedName>
</protein>
<name>A0A0V1FQG4_TRIPS</name>
<sequence length="267" mass="29100">MTELGFAVHADKREPTQTATPFDRRAVVETEHVVTLFAVEVGPTLADVVAAVFDQLTIGAELFAQSTEPRLRADAPQINAERSVATVPTFWQVAAVAVQVVHAVWTFAPDAELAALLQLLGRQQCQRDVVIAGVGFASVEASVSIDPLYCPLLHRAGDLLIRLRVAILAAGDYERTQYNVHEIMSFIPTTSHHYHHQRAVVVVCNDDDEIRKRKAIIMILLELLTLISTAEKILPSPVVVVVVVVVIVDVVILNAKLQISAALVGLE</sequence>
<dbReference type="AlphaFoldDB" id="A0A0V1FQG4"/>
<keyword evidence="3" id="KW-1185">Reference proteome</keyword>
<keyword evidence="1" id="KW-0472">Membrane</keyword>
<reference evidence="2 3" key="1">
    <citation type="submission" date="2015-01" db="EMBL/GenBank/DDBJ databases">
        <title>Evolution of Trichinella species and genotypes.</title>
        <authorList>
            <person name="Korhonen P.K."/>
            <person name="Edoardo P."/>
            <person name="Giuseppe L.R."/>
            <person name="Gasser R.B."/>
        </authorList>
    </citation>
    <scope>NUCLEOTIDE SEQUENCE [LARGE SCALE GENOMIC DNA]</scope>
    <source>
        <strain evidence="2">ISS470</strain>
    </source>
</reference>
<keyword evidence="1" id="KW-0812">Transmembrane</keyword>
<keyword evidence="1" id="KW-1133">Transmembrane helix</keyword>
<accession>A0A0V1FQG4</accession>
<feature type="transmembrane region" description="Helical" evidence="1">
    <location>
        <begin position="240"/>
        <end position="266"/>
    </location>
</feature>
<gene>
    <name evidence="2" type="ORF">T4D_14165</name>
</gene>
<comment type="caution">
    <text evidence="2">The sequence shown here is derived from an EMBL/GenBank/DDBJ whole genome shotgun (WGS) entry which is preliminary data.</text>
</comment>
<evidence type="ECO:0000313" key="2">
    <source>
        <dbReference type="EMBL" id="KRY88264.1"/>
    </source>
</evidence>
<proteinExistence type="predicted"/>
<evidence type="ECO:0000256" key="1">
    <source>
        <dbReference type="SAM" id="Phobius"/>
    </source>
</evidence>
<dbReference type="Proteomes" id="UP000054995">
    <property type="component" value="Unassembled WGS sequence"/>
</dbReference>
<organism evidence="2 3">
    <name type="scientific">Trichinella pseudospiralis</name>
    <name type="common">Parasitic roundworm</name>
    <dbReference type="NCBI Taxonomy" id="6337"/>
    <lineage>
        <taxon>Eukaryota</taxon>
        <taxon>Metazoa</taxon>
        <taxon>Ecdysozoa</taxon>
        <taxon>Nematoda</taxon>
        <taxon>Enoplea</taxon>
        <taxon>Dorylaimia</taxon>
        <taxon>Trichinellida</taxon>
        <taxon>Trichinellidae</taxon>
        <taxon>Trichinella</taxon>
    </lineage>
</organism>